<dbReference type="InterPro" id="IPR003959">
    <property type="entry name" value="ATPase_AAA_core"/>
</dbReference>
<dbReference type="RefSeq" id="WP_207053346.1">
    <property type="nucleotide sequence ID" value="NZ_JAFIMU010000007.1"/>
</dbReference>
<evidence type="ECO:0000259" key="1">
    <source>
        <dbReference type="Pfam" id="PF13304"/>
    </source>
</evidence>
<dbReference type="Gene3D" id="3.40.50.300">
    <property type="entry name" value="P-loop containing nucleotide triphosphate hydrolases"/>
    <property type="match status" value="2"/>
</dbReference>
<proteinExistence type="predicted"/>
<dbReference type="Proteomes" id="UP000664052">
    <property type="component" value="Unassembled WGS sequence"/>
</dbReference>
<evidence type="ECO:0000313" key="2">
    <source>
        <dbReference type="EMBL" id="MBN8229891.1"/>
    </source>
</evidence>
<reference evidence="2 3" key="1">
    <citation type="submission" date="2021-02" db="EMBL/GenBank/DDBJ databases">
        <title>De Novo genome assembly of isolated myxobacteria.</title>
        <authorList>
            <person name="Stevens D.C."/>
        </authorList>
    </citation>
    <scope>NUCLEOTIDE SEQUENCE [LARGE SCALE GENOMIC DNA]</scope>
    <source>
        <strain evidence="2 3">ATCC 29039</strain>
    </source>
</reference>
<keyword evidence="3" id="KW-1185">Reference proteome</keyword>
<gene>
    <name evidence="2" type="ORF">JYK02_20475</name>
</gene>
<dbReference type="Pfam" id="PF13304">
    <property type="entry name" value="AAA_21"/>
    <property type="match status" value="1"/>
</dbReference>
<name>A0ABS3DF71_9BACT</name>
<sequence length="347" mass="38908">MKKTNTLTRLTIEKFRNVAPTTLEFRPGINVLLGRNATGKTTLLRLLSMLLDVPGEPLQDEPLSASWRVMGRILDFEQTTSRVRVEAPALPLEPGGTPERGSLPGLQYSGALRFEQDGDEVLRAELLPTELVLHHAGSSTREARHSSSPPITSIIASLWRNQGEASLELTSKLLHSRIRTSGRLDEGLDRFNETNRLNPEPDRHTARLSNLKLFFKRAGEEVSHEELSHGQKRLLAFFAHVDASPDLVISDELANGLHHEWISVCLDEIGERQAILTSQNPLLLDFLRFGGIEEVRRTFILCERMGSAANPRLIWRNLSEDEAGSFFLAYRTGLQRVSDILRTQGLE</sequence>
<feature type="domain" description="ATPase AAA-type core" evidence="1">
    <location>
        <begin position="29"/>
        <end position="285"/>
    </location>
</feature>
<dbReference type="InterPro" id="IPR051396">
    <property type="entry name" value="Bact_Antivir_Def_Nuclease"/>
</dbReference>
<protein>
    <submittedName>
        <fullName evidence="2">AAA family ATPase</fullName>
    </submittedName>
</protein>
<dbReference type="EMBL" id="JAFIMU010000007">
    <property type="protein sequence ID" value="MBN8229891.1"/>
    <property type="molecule type" value="Genomic_DNA"/>
</dbReference>
<dbReference type="InterPro" id="IPR027417">
    <property type="entry name" value="P-loop_NTPase"/>
</dbReference>
<dbReference type="SUPFAM" id="SSF52540">
    <property type="entry name" value="P-loop containing nucleoside triphosphate hydrolases"/>
    <property type="match status" value="1"/>
</dbReference>
<organism evidence="2 3">
    <name type="scientific">Corallococcus macrosporus</name>
    <dbReference type="NCBI Taxonomy" id="35"/>
    <lineage>
        <taxon>Bacteria</taxon>
        <taxon>Pseudomonadati</taxon>
        <taxon>Myxococcota</taxon>
        <taxon>Myxococcia</taxon>
        <taxon>Myxococcales</taxon>
        <taxon>Cystobacterineae</taxon>
        <taxon>Myxococcaceae</taxon>
        <taxon>Corallococcus</taxon>
    </lineage>
</organism>
<dbReference type="PANTHER" id="PTHR43581">
    <property type="entry name" value="ATP/GTP PHOSPHATASE"/>
    <property type="match status" value="1"/>
</dbReference>
<accession>A0ABS3DF71</accession>
<evidence type="ECO:0000313" key="3">
    <source>
        <dbReference type="Proteomes" id="UP000664052"/>
    </source>
</evidence>
<dbReference type="PANTHER" id="PTHR43581:SF2">
    <property type="entry name" value="EXCINUCLEASE ATPASE SUBUNIT"/>
    <property type="match status" value="1"/>
</dbReference>
<comment type="caution">
    <text evidence="2">The sequence shown here is derived from an EMBL/GenBank/DDBJ whole genome shotgun (WGS) entry which is preliminary data.</text>
</comment>